<keyword evidence="3" id="KW-1185">Reference proteome</keyword>
<evidence type="ECO:0000256" key="1">
    <source>
        <dbReference type="SAM" id="Phobius"/>
    </source>
</evidence>
<comment type="caution">
    <text evidence="2">The sequence shown here is derived from an EMBL/GenBank/DDBJ whole genome shotgun (WGS) entry which is preliminary data.</text>
</comment>
<feature type="transmembrane region" description="Helical" evidence="1">
    <location>
        <begin position="6"/>
        <end position="26"/>
    </location>
</feature>
<feature type="transmembrane region" description="Helical" evidence="1">
    <location>
        <begin position="210"/>
        <end position="229"/>
    </location>
</feature>
<keyword evidence="1" id="KW-1133">Transmembrane helix</keyword>
<reference evidence="2 3" key="1">
    <citation type="submission" date="2016-05" db="EMBL/GenBank/DDBJ databases">
        <title>Draft Genome Sequence of Algibacter sp. Strain SK-16 Isolated from the Surface Water of Aburatsubo Inlet.</title>
        <authorList>
            <person name="Wong S.-K."/>
            <person name="Yoshizawa S."/>
            <person name="Nakajima Y."/>
            <person name="Ogura Y."/>
            <person name="Tetsuya H."/>
            <person name="Hamasaki K."/>
        </authorList>
    </citation>
    <scope>NUCLEOTIDE SEQUENCE [LARGE SCALE GENOMIC DNA]</scope>
    <source>
        <strain evidence="2 3">SK-16</strain>
    </source>
</reference>
<protein>
    <submittedName>
        <fullName evidence="2">Uncharacterized protein</fullName>
    </submittedName>
</protein>
<keyword evidence="1" id="KW-0472">Membrane</keyword>
<feature type="transmembrane region" description="Helical" evidence="1">
    <location>
        <begin position="108"/>
        <end position="126"/>
    </location>
</feature>
<feature type="transmembrane region" description="Helical" evidence="1">
    <location>
        <begin position="76"/>
        <end position="96"/>
    </location>
</feature>
<evidence type="ECO:0000313" key="2">
    <source>
        <dbReference type="EMBL" id="OEK08306.1"/>
    </source>
</evidence>
<feature type="transmembrane region" description="Helical" evidence="1">
    <location>
        <begin position="38"/>
        <end position="56"/>
    </location>
</feature>
<evidence type="ECO:0000313" key="3">
    <source>
        <dbReference type="Proteomes" id="UP000095713"/>
    </source>
</evidence>
<sequence length="234" mass="28400">MNDFLLQYNRLITSCIEAFAAIVGLFVLKKYVNTPAKYFIYFLVYLLICDFIGNYVKYIDNDGLFGFLKGTKLVKNFWWSTLFWKIGAIIFFVFYYHKVIQTDLFKAIIKYSGYSFLVFSFTYITLHWEEYFIRFFPIISILGAVIIFLCTVFYFIEILQSERILTFYRSLNFYISFAVFIWWLIITPLVFYDIYNSHKDLYFIFLKWEIYLFANIFMYSTFTFALIWCRPQND</sequence>
<keyword evidence="1" id="KW-0812">Transmembrane</keyword>
<dbReference type="STRING" id="1849968.A8C32_02320"/>
<gene>
    <name evidence="2" type="ORF">A8C32_02320</name>
</gene>
<dbReference type="AlphaFoldDB" id="A0A1E5TAF0"/>
<dbReference type="EMBL" id="MDJD01000034">
    <property type="protein sequence ID" value="OEK08306.1"/>
    <property type="molecule type" value="Genomic_DNA"/>
</dbReference>
<proteinExistence type="predicted"/>
<organism evidence="2 3">
    <name type="scientific">Flavivirga aquatica</name>
    <dbReference type="NCBI Taxonomy" id="1849968"/>
    <lineage>
        <taxon>Bacteria</taxon>
        <taxon>Pseudomonadati</taxon>
        <taxon>Bacteroidota</taxon>
        <taxon>Flavobacteriia</taxon>
        <taxon>Flavobacteriales</taxon>
        <taxon>Flavobacteriaceae</taxon>
        <taxon>Flavivirga</taxon>
    </lineage>
</organism>
<dbReference type="OrthoDB" id="1453530at2"/>
<feature type="transmembrane region" description="Helical" evidence="1">
    <location>
        <begin position="132"/>
        <end position="159"/>
    </location>
</feature>
<dbReference type="Proteomes" id="UP000095713">
    <property type="component" value="Unassembled WGS sequence"/>
</dbReference>
<dbReference type="RefSeq" id="WP_069829815.1">
    <property type="nucleotide sequence ID" value="NZ_MDJD01000034.1"/>
</dbReference>
<name>A0A1E5TAF0_9FLAO</name>
<feature type="transmembrane region" description="Helical" evidence="1">
    <location>
        <begin position="171"/>
        <end position="190"/>
    </location>
</feature>
<accession>A0A1E5TAF0</accession>